<gene>
    <name evidence="1" type="ORF">CKG00_10045</name>
</gene>
<dbReference type="Proteomes" id="UP000286908">
    <property type="component" value="Unassembled WGS sequence"/>
</dbReference>
<dbReference type="EMBL" id="NRQY01000001">
    <property type="protein sequence ID" value="RUT66681.1"/>
    <property type="molecule type" value="Genomic_DNA"/>
</dbReference>
<comment type="caution">
    <text evidence="1">The sequence shown here is derived from an EMBL/GenBank/DDBJ whole genome shotgun (WGS) entry which is preliminary data.</text>
</comment>
<proteinExistence type="predicted"/>
<name>A0A433ZX19_MORMO</name>
<sequence>MINPPVIVMRIIITISLIVMRDYHNCAIAVPGGFRMIPGTVLTVMRYPLCAGFVQKEET</sequence>
<evidence type="ECO:0000313" key="1">
    <source>
        <dbReference type="EMBL" id="RUT66681.1"/>
    </source>
</evidence>
<organism evidence="1 2">
    <name type="scientific">Morganella morganii</name>
    <name type="common">Proteus morganii</name>
    <dbReference type="NCBI Taxonomy" id="582"/>
    <lineage>
        <taxon>Bacteria</taxon>
        <taxon>Pseudomonadati</taxon>
        <taxon>Pseudomonadota</taxon>
        <taxon>Gammaproteobacteria</taxon>
        <taxon>Enterobacterales</taxon>
        <taxon>Morganellaceae</taxon>
        <taxon>Morganella</taxon>
    </lineage>
</organism>
<evidence type="ECO:0000313" key="2">
    <source>
        <dbReference type="Proteomes" id="UP000286908"/>
    </source>
</evidence>
<protein>
    <submittedName>
        <fullName evidence="1">Uncharacterized protein</fullName>
    </submittedName>
</protein>
<dbReference type="AlphaFoldDB" id="A0A433ZX19"/>
<accession>A0A433ZX19</accession>
<reference evidence="1 2" key="1">
    <citation type="submission" date="2017-08" db="EMBL/GenBank/DDBJ databases">
        <title>Draft genome sequence of pheromone producing symbiont Morganella morganii, of the female New Zealand grass grub Costelytra giveni.</title>
        <authorList>
            <person name="Laugraud A."/>
            <person name="Young S.D."/>
            <person name="Hurst M.H."/>
        </authorList>
    </citation>
    <scope>NUCLEOTIDE SEQUENCE [LARGE SCALE GENOMIC DNA]</scope>
    <source>
        <strain evidence="1 2">MMsCG</strain>
    </source>
</reference>